<dbReference type="RefSeq" id="WP_180679716.1">
    <property type="nucleotide sequence ID" value="NZ_JACCKA010000087.1"/>
</dbReference>
<accession>A0A853JGH1</accession>
<evidence type="ECO:0000313" key="1">
    <source>
        <dbReference type="EMBL" id="NZA27955.1"/>
    </source>
</evidence>
<organism evidence="1 2">
    <name type="scientific">Luteimonas salinisoli</name>
    <dbReference type="NCBI Taxonomy" id="2752307"/>
    <lineage>
        <taxon>Bacteria</taxon>
        <taxon>Pseudomonadati</taxon>
        <taxon>Pseudomonadota</taxon>
        <taxon>Gammaproteobacteria</taxon>
        <taxon>Lysobacterales</taxon>
        <taxon>Lysobacteraceae</taxon>
        <taxon>Luteimonas</taxon>
    </lineage>
</organism>
<protein>
    <submittedName>
        <fullName evidence="1">Uncharacterized protein</fullName>
    </submittedName>
</protein>
<name>A0A853JGH1_9GAMM</name>
<proteinExistence type="predicted"/>
<dbReference type="Proteomes" id="UP000578091">
    <property type="component" value="Unassembled WGS sequence"/>
</dbReference>
<dbReference type="EMBL" id="JACCKA010000087">
    <property type="protein sequence ID" value="NZA27955.1"/>
    <property type="molecule type" value="Genomic_DNA"/>
</dbReference>
<comment type="caution">
    <text evidence="1">The sequence shown here is derived from an EMBL/GenBank/DDBJ whole genome shotgun (WGS) entry which is preliminary data.</text>
</comment>
<keyword evidence="2" id="KW-1185">Reference proteome</keyword>
<evidence type="ECO:0000313" key="2">
    <source>
        <dbReference type="Proteomes" id="UP000578091"/>
    </source>
</evidence>
<reference evidence="1 2" key="1">
    <citation type="submission" date="2020-07" db="EMBL/GenBank/DDBJ databases">
        <title>Luteimonas sp. SJ-92.</title>
        <authorList>
            <person name="Huang X.-X."/>
            <person name="Xu L."/>
            <person name="Sun J.-Q."/>
        </authorList>
    </citation>
    <scope>NUCLEOTIDE SEQUENCE [LARGE SCALE GENOMIC DNA]</scope>
    <source>
        <strain evidence="1 2">SJ-92</strain>
    </source>
</reference>
<gene>
    <name evidence="1" type="ORF">H0E84_16365</name>
</gene>
<dbReference type="AlphaFoldDB" id="A0A853JGH1"/>
<sequence length="49" mass="5386">MNLLPQRFLGSRRLAGGRQQSTLHLLGFLARSVDLAEGSILDCTDMQAK</sequence>